<proteinExistence type="predicted"/>
<reference evidence="6" key="1">
    <citation type="submission" date="2021-12" db="EMBL/GenBank/DDBJ databases">
        <authorList>
            <person name="Martin H S."/>
        </authorList>
    </citation>
    <scope>NUCLEOTIDE SEQUENCE</scope>
</reference>
<evidence type="ECO:0000256" key="3">
    <source>
        <dbReference type="ARBA" id="ARBA00023329"/>
    </source>
</evidence>
<evidence type="ECO:0000313" key="6">
    <source>
        <dbReference type="EMBL" id="CAH0721893.1"/>
    </source>
</evidence>
<dbReference type="SUPFAM" id="SSF82185">
    <property type="entry name" value="Histone H3 K4-specific methyltransferase SET7/9 N-terminal domain"/>
    <property type="match status" value="1"/>
</dbReference>
<dbReference type="PANTHER" id="PTHR46511">
    <property type="entry name" value="MORN REPEAT-CONTAINING PROTEIN 3"/>
    <property type="match status" value="1"/>
</dbReference>
<accession>A0A8J9UKM3</accession>
<dbReference type="AlphaFoldDB" id="A0A8J9UKM3"/>
<dbReference type="EMBL" id="OV170223">
    <property type="protein sequence ID" value="CAH0721893.1"/>
    <property type="molecule type" value="Genomic_DNA"/>
</dbReference>
<keyword evidence="2" id="KW-0677">Repeat</keyword>
<evidence type="ECO:0000256" key="4">
    <source>
        <dbReference type="ARBA" id="ARBA00039854"/>
    </source>
</evidence>
<dbReference type="OrthoDB" id="270720at2759"/>
<organism evidence="6 7">
    <name type="scientific">Brenthis ino</name>
    <name type="common">lesser marbled fritillary</name>
    <dbReference type="NCBI Taxonomy" id="405034"/>
    <lineage>
        <taxon>Eukaryota</taxon>
        <taxon>Metazoa</taxon>
        <taxon>Ecdysozoa</taxon>
        <taxon>Arthropoda</taxon>
        <taxon>Hexapoda</taxon>
        <taxon>Insecta</taxon>
        <taxon>Pterygota</taxon>
        <taxon>Neoptera</taxon>
        <taxon>Endopterygota</taxon>
        <taxon>Lepidoptera</taxon>
        <taxon>Glossata</taxon>
        <taxon>Ditrysia</taxon>
        <taxon>Papilionoidea</taxon>
        <taxon>Nymphalidae</taxon>
        <taxon>Heliconiinae</taxon>
        <taxon>Argynnini</taxon>
        <taxon>Brenthis</taxon>
    </lineage>
</organism>
<dbReference type="InterPro" id="IPR003409">
    <property type="entry name" value="MORN"/>
</dbReference>
<keyword evidence="7" id="KW-1185">Reference proteome</keyword>
<dbReference type="SMART" id="SM00698">
    <property type="entry name" value="MORN"/>
    <property type="match status" value="5"/>
</dbReference>
<dbReference type="GO" id="GO:0001669">
    <property type="term" value="C:acrosomal vesicle"/>
    <property type="evidence" value="ECO:0007669"/>
    <property type="project" value="UniProtKB-SubCell"/>
</dbReference>
<name>A0A8J9UKM3_9NEOP</name>
<evidence type="ECO:0000256" key="2">
    <source>
        <dbReference type="ARBA" id="ARBA00022737"/>
    </source>
</evidence>
<evidence type="ECO:0000256" key="5">
    <source>
        <dbReference type="ARBA" id="ARBA00045851"/>
    </source>
</evidence>
<keyword evidence="3" id="KW-0968">Cytoplasmic vesicle</keyword>
<comment type="function">
    <text evidence="5">Assembles a suppression complex (suppresome) by tethering SIRT1 and MDM2 to regulate composite modifications of p53/TP53. Confers both deacetylation-mediated functional inactivation, by SIRT1, and ubiquitination-dependent degradation, by MDM2, of p53/TP53, promoting a proliferative and cell survival behaviors. May play a role in the regulation of spermatogenesis.</text>
</comment>
<dbReference type="Proteomes" id="UP000838878">
    <property type="component" value="Chromosome 3"/>
</dbReference>
<sequence>MGRRKNQWLCADLLMGILIGKGLFLTITGKLYEGDWQKGFRHGFGVLSKKLPNGIFSLEYRGDWVRGKPEGAGWRYFDNGDVYFGFWKRGYRDGYGKMWYSDGTLYVGYWERNKKHGLGMFVQINGNRYEGNWEDDLRHGLGRFYHMHTGQLQEGCWVRGVCVRSKMSDIIIRQFCDLPTEYPIPMETLRNSRKILEESEVWLKQRIGEVDNNLKHCIDKM</sequence>
<feature type="non-terminal residue" evidence="6">
    <location>
        <position position="221"/>
    </location>
</feature>
<evidence type="ECO:0000313" key="7">
    <source>
        <dbReference type="Proteomes" id="UP000838878"/>
    </source>
</evidence>
<dbReference type="Gene3D" id="2.20.110.10">
    <property type="entry name" value="Histone H3 K4-specific methyltransferase SET7/9 N-terminal domain"/>
    <property type="match status" value="2"/>
</dbReference>
<evidence type="ECO:0000256" key="1">
    <source>
        <dbReference type="ARBA" id="ARBA00004218"/>
    </source>
</evidence>
<dbReference type="Pfam" id="PF02493">
    <property type="entry name" value="MORN"/>
    <property type="match status" value="5"/>
</dbReference>
<dbReference type="PANTHER" id="PTHR46511:SF1">
    <property type="entry name" value="MORN REPEAT-CONTAINING PROTEIN 3"/>
    <property type="match status" value="1"/>
</dbReference>
<protein>
    <recommendedName>
        <fullName evidence="4">MORN repeat-containing protein 3</fullName>
    </recommendedName>
</protein>
<gene>
    <name evidence="6" type="ORF">BINO364_LOCUS7930</name>
</gene>
<comment type="subcellular location">
    <subcellularLocation>
        <location evidence="1">Cytoplasmic vesicle</location>
        <location evidence="1">Secretory vesicle</location>
        <location evidence="1">Acrosome</location>
    </subcellularLocation>
</comment>
<dbReference type="InterPro" id="IPR052472">
    <property type="entry name" value="MORN3"/>
</dbReference>